<gene>
    <name evidence="2" type="ORF">HG537_0A08500</name>
</gene>
<evidence type="ECO:0000313" key="2">
    <source>
        <dbReference type="EMBL" id="QLQ78603.1"/>
    </source>
</evidence>
<dbReference type="OrthoDB" id="5299849at2759"/>
<evidence type="ECO:0008006" key="4">
    <source>
        <dbReference type="Google" id="ProtNLM"/>
    </source>
</evidence>
<dbReference type="PANTHER" id="PTHR28029:SF1">
    <property type="entry name" value="PROTEIN ILM1"/>
    <property type="match status" value="1"/>
</dbReference>
<organism evidence="2 3">
    <name type="scientific">Torulaspora globosa</name>
    <dbReference type="NCBI Taxonomy" id="48254"/>
    <lineage>
        <taxon>Eukaryota</taxon>
        <taxon>Fungi</taxon>
        <taxon>Dikarya</taxon>
        <taxon>Ascomycota</taxon>
        <taxon>Saccharomycotina</taxon>
        <taxon>Saccharomycetes</taxon>
        <taxon>Saccharomycetales</taxon>
        <taxon>Saccharomycetaceae</taxon>
        <taxon>Torulaspora</taxon>
    </lineage>
</organism>
<feature type="transmembrane region" description="Helical" evidence="1">
    <location>
        <begin position="88"/>
        <end position="105"/>
    </location>
</feature>
<protein>
    <recommendedName>
        <fullName evidence="4">Increased loss of mitochondrial DNA protein 1</fullName>
    </recommendedName>
</protein>
<dbReference type="AlphaFoldDB" id="A0A7H9HMU3"/>
<dbReference type="PANTHER" id="PTHR28029">
    <property type="entry name" value="PROTEIN ILM1"/>
    <property type="match status" value="1"/>
</dbReference>
<keyword evidence="1" id="KW-0472">Membrane</keyword>
<dbReference type="Pfam" id="PF10311">
    <property type="entry name" value="Ilm1"/>
    <property type="match status" value="1"/>
</dbReference>
<evidence type="ECO:0000313" key="3">
    <source>
        <dbReference type="Proteomes" id="UP000510647"/>
    </source>
</evidence>
<reference evidence="2 3" key="1">
    <citation type="submission" date="2020-06" db="EMBL/GenBank/DDBJ databases">
        <title>The yeast mating-type switching endonuclease HO is a domesticated member of an unorthodox homing genetic element family.</title>
        <authorList>
            <person name="Coughlan A.Y."/>
            <person name="Lombardi L."/>
            <person name="Braun-Galleani S."/>
            <person name="Martos A.R."/>
            <person name="Galeote V."/>
            <person name="Bigey F."/>
            <person name="Dequin S."/>
            <person name="Byrne K.P."/>
            <person name="Wolfe K.H."/>
        </authorList>
    </citation>
    <scope>NUCLEOTIDE SEQUENCE [LARGE SCALE GENOMIC DNA]</scope>
    <source>
        <strain evidence="2 3">CBS2947</strain>
    </source>
</reference>
<accession>A0A7H9HMU3</accession>
<dbReference type="Proteomes" id="UP000510647">
    <property type="component" value="Chromosome 1"/>
</dbReference>
<keyword evidence="1" id="KW-0812">Transmembrane</keyword>
<feature type="transmembrane region" description="Helical" evidence="1">
    <location>
        <begin position="54"/>
        <end position="76"/>
    </location>
</feature>
<keyword evidence="3" id="KW-1185">Reference proteome</keyword>
<name>A0A7H9HMU3_9SACH</name>
<keyword evidence="1" id="KW-1133">Transmembrane helix</keyword>
<proteinExistence type="predicted"/>
<feature type="transmembrane region" description="Helical" evidence="1">
    <location>
        <begin position="111"/>
        <end position="134"/>
    </location>
</feature>
<dbReference type="InterPro" id="IPR018815">
    <property type="entry name" value="Incr_loss_mito_DNA_1"/>
</dbReference>
<evidence type="ECO:0000256" key="1">
    <source>
        <dbReference type="SAM" id="Phobius"/>
    </source>
</evidence>
<dbReference type="EMBL" id="CP059267">
    <property type="protein sequence ID" value="QLQ78603.1"/>
    <property type="molecule type" value="Genomic_DNA"/>
</dbReference>
<sequence length="183" mass="20898">MAAISSVNGLFFRVAFLFSLAFFCFKDVNSILQNSYVLVFTQAMNLPALAISQYSAQLGLFGILFLFASISDLVPLLENNKKYFNSIVPLRLAVFFALTACSYLWESNLYLHNNAVFTYCFIEVWTNFVILGALREERNEEFKSLNRYSNEAALEEEFEDESIVLTSAQEIEQIEELPEDSNN</sequence>